<keyword evidence="10 14" id="KW-0460">Magnesium</keyword>
<feature type="domain" description="tRNAHis guanylyltransferase catalytic" evidence="18">
    <location>
        <begin position="6"/>
        <end position="136"/>
    </location>
</feature>
<keyword evidence="21" id="KW-1185">Reference proteome</keyword>
<keyword evidence="7 14" id="KW-0548">Nucleotidyltransferase</keyword>
<gene>
    <name evidence="20" type="ORF">CDD81_4435</name>
</gene>
<feature type="region of interest" description="Disordered" evidence="17">
    <location>
        <begin position="231"/>
        <end position="254"/>
    </location>
</feature>
<comment type="caution">
    <text evidence="20">The sequence shown here is derived from an EMBL/GenBank/DDBJ whole genome shotgun (WGS) entry which is preliminary data.</text>
</comment>
<feature type="binding site" evidence="16">
    <location>
        <position position="30"/>
    </location>
    <ligand>
        <name>Mg(2+)</name>
        <dbReference type="ChEBI" id="CHEBI:18420"/>
        <label>1</label>
        <note>catalytic</note>
    </ligand>
</feature>
<dbReference type="GO" id="GO:0006400">
    <property type="term" value="P:tRNA modification"/>
    <property type="evidence" value="ECO:0007669"/>
    <property type="project" value="UniProtKB-UniRule"/>
</dbReference>
<feature type="domain" description="Thg1 C-terminal" evidence="19">
    <location>
        <begin position="139"/>
        <end position="266"/>
    </location>
</feature>
<dbReference type="STRING" id="1399860.A0A2C5YHT4"/>
<evidence type="ECO:0000256" key="4">
    <source>
        <dbReference type="ARBA" id="ARBA00015443"/>
    </source>
</evidence>
<evidence type="ECO:0000256" key="12">
    <source>
        <dbReference type="ARBA" id="ARBA00032480"/>
    </source>
</evidence>
<keyword evidence="11 14" id="KW-0342">GTP-binding</keyword>
<reference evidence="20 21" key="1">
    <citation type="submission" date="2017-06" db="EMBL/GenBank/DDBJ databases">
        <title>Ant-infecting Ophiocordyceps genomes reveal a high diversity of potential behavioral manipulation genes and a possible major role for enterotoxins.</title>
        <authorList>
            <person name="De Bekker C."/>
            <person name="Evans H.C."/>
            <person name="Brachmann A."/>
            <person name="Hughes D.P."/>
        </authorList>
    </citation>
    <scope>NUCLEOTIDE SEQUENCE [LARGE SCALE GENOMIC DNA]</scope>
    <source>
        <strain evidence="20 21">Map64</strain>
    </source>
</reference>
<protein>
    <recommendedName>
        <fullName evidence="4 14">tRNA(His) guanylyltransferase</fullName>
        <ecNumber evidence="3 14">2.7.7.79</ecNumber>
    </recommendedName>
    <alternativeName>
        <fullName evidence="12 14">tRNA-histidine guanylyltransferase</fullName>
    </alternativeName>
</protein>
<proteinExistence type="inferred from homology"/>
<dbReference type="PANTHER" id="PTHR12729:SF6">
    <property type="entry name" value="TRNA(HIS) GUANYLYLTRANSFERASE-RELATED"/>
    <property type="match status" value="1"/>
</dbReference>
<evidence type="ECO:0000256" key="7">
    <source>
        <dbReference type="ARBA" id="ARBA00022695"/>
    </source>
</evidence>
<dbReference type="AlphaFoldDB" id="A0A2C5YHT4"/>
<evidence type="ECO:0000256" key="17">
    <source>
        <dbReference type="SAM" id="MobiDB-lite"/>
    </source>
</evidence>
<evidence type="ECO:0000313" key="21">
    <source>
        <dbReference type="Proteomes" id="UP000226192"/>
    </source>
</evidence>
<comment type="cofactor">
    <cofactor evidence="16">
        <name>Mg(2+)</name>
        <dbReference type="ChEBI" id="CHEBI:18420"/>
    </cofactor>
    <text evidence="16">Binds 2 magnesium ions per subunit.</text>
</comment>
<dbReference type="InterPro" id="IPR007537">
    <property type="entry name" value="tRNAHis_GuaTrfase_Thg1"/>
</dbReference>
<evidence type="ECO:0000313" key="20">
    <source>
        <dbReference type="EMBL" id="PHH67040.1"/>
    </source>
</evidence>
<dbReference type="GO" id="GO:0005525">
    <property type="term" value="F:GTP binding"/>
    <property type="evidence" value="ECO:0007669"/>
    <property type="project" value="UniProtKB-UniRule"/>
</dbReference>
<feature type="binding site" evidence="16">
    <location>
        <position position="29"/>
    </location>
    <ligand>
        <name>Mg(2+)</name>
        <dbReference type="ChEBI" id="CHEBI:18420"/>
        <label>2</label>
        <note>catalytic</note>
    </ligand>
</feature>
<keyword evidence="6 14" id="KW-0819">tRNA processing</keyword>
<dbReference type="PIRSF" id="PIRSF028980">
    <property type="entry name" value="tRNAHis_guanylyltransferase"/>
    <property type="match status" value="1"/>
</dbReference>
<evidence type="ECO:0000259" key="18">
    <source>
        <dbReference type="Pfam" id="PF04446"/>
    </source>
</evidence>
<dbReference type="EMBL" id="NJET01000003">
    <property type="protein sequence ID" value="PHH67040.1"/>
    <property type="molecule type" value="Genomic_DNA"/>
</dbReference>
<evidence type="ECO:0000256" key="1">
    <source>
        <dbReference type="ARBA" id="ARBA00002939"/>
    </source>
</evidence>
<evidence type="ECO:0000256" key="2">
    <source>
        <dbReference type="ARBA" id="ARBA00010113"/>
    </source>
</evidence>
<evidence type="ECO:0000256" key="14">
    <source>
        <dbReference type="PIRNR" id="PIRNR028980"/>
    </source>
</evidence>
<dbReference type="Pfam" id="PF04446">
    <property type="entry name" value="Thg1"/>
    <property type="match status" value="1"/>
</dbReference>
<evidence type="ECO:0000256" key="16">
    <source>
        <dbReference type="PIRSR" id="PIRSR028980-2"/>
    </source>
</evidence>
<dbReference type="PANTHER" id="PTHR12729">
    <property type="entry name" value="TRNA(HIS) GUANYLYLTRANSFERASE-RELATED"/>
    <property type="match status" value="1"/>
</dbReference>
<evidence type="ECO:0000259" key="19">
    <source>
        <dbReference type="Pfam" id="PF14413"/>
    </source>
</evidence>
<name>A0A2C5YHT4_9HYPO</name>
<feature type="binding site" evidence="16">
    <location>
        <position position="76"/>
    </location>
    <ligand>
        <name>Mg(2+)</name>
        <dbReference type="ChEBI" id="CHEBI:18420"/>
        <label>2</label>
        <note>catalytic</note>
    </ligand>
</feature>
<dbReference type="Pfam" id="PF14413">
    <property type="entry name" value="Thg1C"/>
    <property type="match status" value="1"/>
</dbReference>
<evidence type="ECO:0000256" key="10">
    <source>
        <dbReference type="ARBA" id="ARBA00022842"/>
    </source>
</evidence>
<comment type="similarity">
    <text evidence="2 14">Belongs to the tRNA(His) guanylyltransferase family.</text>
</comment>
<comment type="function">
    <text evidence="1 14">Adds a GMP to the 5'-end of tRNA(His) after transcription and RNase P cleavage.</text>
</comment>
<evidence type="ECO:0000256" key="5">
    <source>
        <dbReference type="ARBA" id="ARBA00022679"/>
    </source>
</evidence>
<dbReference type="GO" id="GO:0008193">
    <property type="term" value="F:tRNA guanylyltransferase activity"/>
    <property type="evidence" value="ECO:0007669"/>
    <property type="project" value="UniProtKB-UniRule"/>
</dbReference>
<feature type="binding site" evidence="16">
    <location>
        <position position="76"/>
    </location>
    <ligand>
        <name>Mg(2+)</name>
        <dbReference type="ChEBI" id="CHEBI:18420"/>
        <label>1</label>
        <note>catalytic</note>
    </ligand>
</feature>
<dbReference type="InterPro" id="IPR025845">
    <property type="entry name" value="Thg1_C_dom"/>
</dbReference>
<evidence type="ECO:0000256" key="6">
    <source>
        <dbReference type="ARBA" id="ARBA00022694"/>
    </source>
</evidence>
<evidence type="ECO:0000256" key="11">
    <source>
        <dbReference type="ARBA" id="ARBA00023134"/>
    </source>
</evidence>
<dbReference type="InterPro" id="IPR038469">
    <property type="entry name" value="tRNAHis_GuaTrfase_Thg1_sf"/>
</dbReference>
<evidence type="ECO:0000256" key="9">
    <source>
        <dbReference type="ARBA" id="ARBA00022741"/>
    </source>
</evidence>
<keyword evidence="8 14" id="KW-0479">Metal-binding</keyword>
<accession>A0A2C5YHT4</accession>
<evidence type="ECO:0000256" key="3">
    <source>
        <dbReference type="ARBA" id="ARBA00012511"/>
    </source>
</evidence>
<keyword evidence="9 14" id="KW-0547">Nucleotide-binding</keyword>
<dbReference type="GO" id="GO:0000287">
    <property type="term" value="F:magnesium ion binding"/>
    <property type="evidence" value="ECO:0007669"/>
    <property type="project" value="UniProtKB-UniRule"/>
</dbReference>
<dbReference type="InterPro" id="IPR024956">
    <property type="entry name" value="tRNAHis_GuaTrfase_cat"/>
</dbReference>
<evidence type="ECO:0000256" key="13">
    <source>
        <dbReference type="ARBA" id="ARBA00047281"/>
    </source>
</evidence>
<organism evidence="20 21">
    <name type="scientific">Ophiocordyceps australis</name>
    <dbReference type="NCBI Taxonomy" id="1399860"/>
    <lineage>
        <taxon>Eukaryota</taxon>
        <taxon>Fungi</taxon>
        <taxon>Dikarya</taxon>
        <taxon>Ascomycota</taxon>
        <taxon>Pezizomycotina</taxon>
        <taxon>Sordariomycetes</taxon>
        <taxon>Hypocreomycetidae</taxon>
        <taxon>Hypocreales</taxon>
        <taxon>Ophiocordycipitaceae</taxon>
        <taxon>Ophiocordyceps</taxon>
    </lineage>
</organism>
<feature type="binding site" evidence="15">
    <location>
        <begin position="75"/>
        <end position="76"/>
    </location>
    <ligand>
        <name>GTP</name>
        <dbReference type="ChEBI" id="CHEBI:37565"/>
    </ligand>
</feature>
<dbReference type="OrthoDB" id="62560at2759"/>
<dbReference type="EC" id="2.7.7.79" evidence="3 14"/>
<feature type="binding site" evidence="16">
    <location>
        <position position="29"/>
    </location>
    <ligand>
        <name>Mg(2+)</name>
        <dbReference type="ChEBI" id="CHEBI:18420"/>
        <label>1</label>
        <note>catalytic</note>
    </ligand>
</feature>
<evidence type="ECO:0000256" key="15">
    <source>
        <dbReference type="PIRSR" id="PIRSR028980-1"/>
    </source>
</evidence>
<dbReference type="Proteomes" id="UP000226192">
    <property type="component" value="Unassembled WGS sequence"/>
</dbReference>
<keyword evidence="5 14" id="KW-0808">Transferase</keyword>
<dbReference type="FunFam" id="3.30.70.3000:FF:000001">
    <property type="entry name" value="tRNA(His) guanylyltransferase"/>
    <property type="match status" value="1"/>
</dbReference>
<feature type="compositionally biased region" description="Polar residues" evidence="17">
    <location>
        <begin position="231"/>
        <end position="243"/>
    </location>
</feature>
<dbReference type="Gene3D" id="3.30.70.3000">
    <property type="match status" value="1"/>
</dbReference>
<comment type="catalytic activity">
    <reaction evidence="13 14">
        <text>a 5'-end ribonucleotide-tRNA(His) + GTP + ATP + H2O = a 5'-end phospho-guanosine-ribonucleotide-tRNA(His) + AMP + 2 diphosphate + H(+)</text>
        <dbReference type="Rhea" id="RHEA:54564"/>
        <dbReference type="Rhea" id="RHEA-COMP:14193"/>
        <dbReference type="Rhea" id="RHEA-COMP:14917"/>
        <dbReference type="ChEBI" id="CHEBI:15377"/>
        <dbReference type="ChEBI" id="CHEBI:15378"/>
        <dbReference type="ChEBI" id="CHEBI:30616"/>
        <dbReference type="ChEBI" id="CHEBI:33019"/>
        <dbReference type="ChEBI" id="CHEBI:37565"/>
        <dbReference type="ChEBI" id="CHEBI:138282"/>
        <dbReference type="ChEBI" id="CHEBI:141847"/>
        <dbReference type="ChEBI" id="CHEBI:456215"/>
        <dbReference type="EC" id="2.7.7.79"/>
    </reaction>
</comment>
<evidence type="ECO:0000256" key="8">
    <source>
        <dbReference type="ARBA" id="ARBA00022723"/>
    </source>
</evidence>
<sequence length="288" mass="33321">MANSKYEYVRAFEQPDSMLQNTWIVVRLDGRAFTKMCAKYQFQKPNDRRALHLMNVAAKAVVSDMPDITIGYGISDEYSFVFHKSCNLFERRASKLVSTVVSTFTANYVFSWSTYFPDTPLTFPLPTFDGRAVCYPSVQNLRDYLSWRQVDCHINNLYNTTFWALVQLGGLDNKEAEKTLTGTYAADKNEILFSRFHINYNNEPDMFKKGSVIFRDYELVDPNSHKSACNVQAMSEPSPQSKSQAEKEKKRRAKARVVVEHLDIIKDDFWDRRPWILSNKPGKVPKET</sequence>